<dbReference type="SUPFAM" id="SSF55729">
    <property type="entry name" value="Acyl-CoA N-acyltransferases (Nat)"/>
    <property type="match status" value="1"/>
</dbReference>
<dbReference type="EMBL" id="SMKA01000060">
    <property type="protein sequence ID" value="TDC29382.1"/>
    <property type="molecule type" value="Genomic_DNA"/>
</dbReference>
<gene>
    <name evidence="1" type="ORF">E1261_15825</name>
</gene>
<reference evidence="1 2" key="1">
    <citation type="submission" date="2019-03" db="EMBL/GenBank/DDBJ databases">
        <title>Draft genome sequences of novel Actinobacteria.</title>
        <authorList>
            <person name="Sahin N."/>
            <person name="Ay H."/>
            <person name="Saygin H."/>
        </authorList>
    </citation>
    <scope>NUCLEOTIDE SEQUENCE [LARGE SCALE GENOMIC DNA]</scope>
    <source>
        <strain evidence="1 2">JCM 30547</strain>
    </source>
</reference>
<sequence length="257" mass="27961">MPFSRYHGQIEITTVADRPHLAGATLDAGPWPDFMRHNRVSEAYFHRTLTDFPTTCLIATTPDGQVVGDAHAVQLARRAEFPTGGWEQAVVWAFADLHRGVQPDTTCALNISVAHHLQGQGLAAALLSALRETAAELGHSSLLAPVRPSQKSAEPQTPMTEYAARTRPDGLPFDAWLRTHARAGGEIVTTAPASWVVVGSLDEWRQWTGLPFDESGEIEVPGALVPVRCDIAQDRAVYVEPNVWVLHRLEVGGGKRG</sequence>
<comment type="caution">
    <text evidence="1">The sequence shown here is derived from an EMBL/GenBank/DDBJ whole genome shotgun (WGS) entry which is preliminary data.</text>
</comment>
<evidence type="ECO:0000313" key="1">
    <source>
        <dbReference type="EMBL" id="TDC29382.1"/>
    </source>
</evidence>
<organism evidence="1 2">
    <name type="scientific">Kribbella albertanoniae</name>
    <dbReference type="NCBI Taxonomy" id="1266829"/>
    <lineage>
        <taxon>Bacteria</taxon>
        <taxon>Bacillati</taxon>
        <taxon>Actinomycetota</taxon>
        <taxon>Actinomycetes</taxon>
        <taxon>Propionibacteriales</taxon>
        <taxon>Kribbellaceae</taxon>
        <taxon>Kribbella</taxon>
    </lineage>
</organism>
<dbReference type="Gene3D" id="3.40.630.30">
    <property type="match status" value="1"/>
</dbReference>
<accession>A0A4R4Q3F7</accession>
<keyword evidence="1" id="KW-0808">Transferase</keyword>
<name>A0A4R4Q3F7_9ACTN</name>
<keyword evidence="2" id="KW-1185">Reference proteome</keyword>
<dbReference type="GO" id="GO:0016740">
    <property type="term" value="F:transferase activity"/>
    <property type="evidence" value="ECO:0007669"/>
    <property type="project" value="UniProtKB-KW"/>
</dbReference>
<dbReference type="Proteomes" id="UP000295075">
    <property type="component" value="Unassembled WGS sequence"/>
</dbReference>
<dbReference type="InterPro" id="IPR016181">
    <property type="entry name" value="Acyl_CoA_acyltransferase"/>
</dbReference>
<protein>
    <submittedName>
        <fullName evidence="1">N-acetyltransferase</fullName>
    </submittedName>
</protein>
<dbReference type="RefSeq" id="WP_132407313.1">
    <property type="nucleotide sequence ID" value="NZ_SMKA01000060.1"/>
</dbReference>
<evidence type="ECO:0000313" key="2">
    <source>
        <dbReference type="Proteomes" id="UP000295075"/>
    </source>
</evidence>
<dbReference type="AlphaFoldDB" id="A0A4R4Q3F7"/>
<dbReference type="OrthoDB" id="342444at2"/>
<proteinExistence type="predicted"/>